<dbReference type="InterPro" id="IPR001789">
    <property type="entry name" value="Sig_transdc_resp-reg_receiver"/>
</dbReference>
<feature type="coiled-coil region" evidence="9">
    <location>
        <begin position="149"/>
        <end position="186"/>
    </location>
</feature>
<dbReference type="PRINTS" id="PR00344">
    <property type="entry name" value="BCTRLSENSOR"/>
</dbReference>
<evidence type="ECO:0000313" key="12">
    <source>
        <dbReference type="EMBL" id="MCK9795456.1"/>
    </source>
</evidence>
<accession>A0ABT0J7I6</accession>
<evidence type="ECO:0000256" key="8">
    <source>
        <dbReference type="PROSITE-ProRule" id="PRU00169"/>
    </source>
</evidence>
<evidence type="ECO:0000256" key="1">
    <source>
        <dbReference type="ARBA" id="ARBA00000085"/>
    </source>
</evidence>
<proteinExistence type="predicted"/>
<evidence type="ECO:0000259" key="10">
    <source>
        <dbReference type="PROSITE" id="PS50109"/>
    </source>
</evidence>
<evidence type="ECO:0000313" key="13">
    <source>
        <dbReference type="Proteomes" id="UP001651050"/>
    </source>
</evidence>
<keyword evidence="13" id="KW-1185">Reference proteome</keyword>
<dbReference type="Proteomes" id="UP001651050">
    <property type="component" value="Unassembled WGS sequence"/>
</dbReference>
<dbReference type="CDD" id="cd00156">
    <property type="entry name" value="REC"/>
    <property type="match status" value="1"/>
</dbReference>
<reference evidence="12 13" key="1">
    <citation type="submission" date="2022-02" db="EMBL/GenBank/DDBJ databases">
        <title>The car tank lid bacteriome: a reservoir of bacteria with potential in bioremediation of fuel.</title>
        <authorList>
            <person name="Vidal-Verdu A."/>
            <person name="Gomez-Martinez D."/>
            <person name="Latorre-Perez A."/>
            <person name="Pereto J."/>
            <person name="Porcar M."/>
        </authorList>
    </citation>
    <scope>NUCLEOTIDE SEQUENCE [LARGE SCALE GENOMIC DNA]</scope>
    <source>
        <strain evidence="12 13">4D.3</strain>
    </source>
</reference>
<dbReference type="PANTHER" id="PTHR43711:SF1">
    <property type="entry name" value="HISTIDINE KINASE 1"/>
    <property type="match status" value="1"/>
</dbReference>
<dbReference type="PROSITE" id="PS50109">
    <property type="entry name" value="HIS_KIN"/>
    <property type="match status" value="1"/>
</dbReference>
<dbReference type="Pfam" id="PF02518">
    <property type="entry name" value="HATPase_c"/>
    <property type="match status" value="1"/>
</dbReference>
<dbReference type="InterPro" id="IPR003661">
    <property type="entry name" value="HisK_dim/P_dom"/>
</dbReference>
<keyword evidence="4 8" id="KW-0597">Phosphoprotein</keyword>
<dbReference type="CDD" id="cd00082">
    <property type="entry name" value="HisKA"/>
    <property type="match status" value="1"/>
</dbReference>
<feature type="domain" description="Histidine kinase" evidence="10">
    <location>
        <begin position="232"/>
        <end position="445"/>
    </location>
</feature>
<dbReference type="SMART" id="SM00448">
    <property type="entry name" value="REC"/>
    <property type="match status" value="1"/>
</dbReference>
<comment type="caution">
    <text evidence="12">The sequence shown here is derived from an EMBL/GenBank/DDBJ whole genome shotgun (WGS) entry which is preliminary data.</text>
</comment>
<name>A0ABT0J7I6_9MICO</name>
<comment type="catalytic activity">
    <reaction evidence="1">
        <text>ATP + protein L-histidine = ADP + protein N-phospho-L-histidine.</text>
        <dbReference type="EC" id="2.7.13.3"/>
    </reaction>
</comment>
<dbReference type="SMART" id="SM00388">
    <property type="entry name" value="HisKA"/>
    <property type="match status" value="1"/>
</dbReference>
<dbReference type="InterPro" id="IPR003594">
    <property type="entry name" value="HATPase_dom"/>
</dbReference>
<dbReference type="EC" id="2.7.13.3" evidence="3"/>
<dbReference type="EMBL" id="JALQCY010000005">
    <property type="protein sequence ID" value="MCK9795456.1"/>
    <property type="molecule type" value="Genomic_DNA"/>
</dbReference>
<dbReference type="PANTHER" id="PTHR43711">
    <property type="entry name" value="TWO-COMPONENT HISTIDINE KINASE"/>
    <property type="match status" value="1"/>
</dbReference>
<evidence type="ECO:0000256" key="5">
    <source>
        <dbReference type="ARBA" id="ARBA00022679"/>
    </source>
</evidence>
<feature type="domain" description="Response regulatory" evidence="11">
    <location>
        <begin position="474"/>
        <end position="590"/>
    </location>
</feature>
<dbReference type="SUPFAM" id="SSF47384">
    <property type="entry name" value="Homodimeric domain of signal transducing histidine kinase"/>
    <property type="match status" value="1"/>
</dbReference>
<dbReference type="InterPro" id="IPR004358">
    <property type="entry name" value="Sig_transdc_His_kin-like_C"/>
</dbReference>
<dbReference type="InterPro" id="IPR005467">
    <property type="entry name" value="His_kinase_dom"/>
</dbReference>
<gene>
    <name evidence="12" type="ORF">M1843_17060</name>
</gene>
<dbReference type="InterPro" id="IPR036097">
    <property type="entry name" value="HisK_dim/P_sf"/>
</dbReference>
<protein>
    <recommendedName>
        <fullName evidence="3">histidine kinase</fullName>
        <ecNumber evidence="3">2.7.13.3</ecNumber>
    </recommendedName>
</protein>
<dbReference type="InterPro" id="IPR050736">
    <property type="entry name" value="Sensor_HK_Regulatory"/>
</dbReference>
<dbReference type="SMART" id="SM00387">
    <property type="entry name" value="HATPase_c"/>
    <property type="match status" value="1"/>
</dbReference>
<dbReference type="PROSITE" id="PS50110">
    <property type="entry name" value="RESPONSE_REGULATORY"/>
    <property type="match status" value="1"/>
</dbReference>
<dbReference type="SUPFAM" id="SSF55874">
    <property type="entry name" value="ATPase domain of HSP90 chaperone/DNA topoisomerase II/histidine kinase"/>
    <property type="match status" value="1"/>
</dbReference>
<organism evidence="12 13">
    <name type="scientific">Isoptericola peretonis</name>
    <dbReference type="NCBI Taxonomy" id="2918523"/>
    <lineage>
        <taxon>Bacteria</taxon>
        <taxon>Bacillati</taxon>
        <taxon>Actinomycetota</taxon>
        <taxon>Actinomycetes</taxon>
        <taxon>Micrococcales</taxon>
        <taxon>Promicromonosporaceae</taxon>
        <taxon>Isoptericola</taxon>
    </lineage>
</organism>
<keyword evidence="5" id="KW-0808">Transferase</keyword>
<dbReference type="RefSeq" id="WP_416345303.1">
    <property type="nucleotide sequence ID" value="NZ_JALQCY010000005.1"/>
</dbReference>
<dbReference type="Gene3D" id="3.30.565.10">
    <property type="entry name" value="Histidine kinase-like ATPase, C-terminal domain"/>
    <property type="match status" value="1"/>
</dbReference>
<dbReference type="Pfam" id="PF00512">
    <property type="entry name" value="HisKA"/>
    <property type="match status" value="1"/>
</dbReference>
<evidence type="ECO:0000256" key="2">
    <source>
        <dbReference type="ARBA" id="ARBA00004236"/>
    </source>
</evidence>
<dbReference type="GO" id="GO:0016301">
    <property type="term" value="F:kinase activity"/>
    <property type="evidence" value="ECO:0007669"/>
    <property type="project" value="UniProtKB-KW"/>
</dbReference>
<evidence type="ECO:0000256" key="3">
    <source>
        <dbReference type="ARBA" id="ARBA00012438"/>
    </source>
</evidence>
<dbReference type="Pfam" id="PF00072">
    <property type="entry name" value="Response_reg"/>
    <property type="match status" value="1"/>
</dbReference>
<dbReference type="InterPro" id="IPR011006">
    <property type="entry name" value="CheY-like_superfamily"/>
</dbReference>
<evidence type="ECO:0000256" key="6">
    <source>
        <dbReference type="ARBA" id="ARBA00022777"/>
    </source>
</evidence>
<evidence type="ECO:0000256" key="9">
    <source>
        <dbReference type="SAM" id="Coils"/>
    </source>
</evidence>
<keyword evidence="7" id="KW-0902">Two-component regulatory system</keyword>
<keyword evidence="9" id="KW-0175">Coiled coil</keyword>
<dbReference type="Gene3D" id="1.10.287.130">
    <property type="match status" value="1"/>
</dbReference>
<keyword evidence="6 12" id="KW-0418">Kinase</keyword>
<evidence type="ECO:0000256" key="7">
    <source>
        <dbReference type="ARBA" id="ARBA00023012"/>
    </source>
</evidence>
<sequence>MSRPPGPLLLATRLEGDTDLLALRRAGREIARALGLDVHAQVRVATALSEVGRAAVALGPADVTIALDRGALPVLLRADLASAAALSTTGSAADGGVPAAQRLVDGVALDDDGRHVTLVVELGASARTDTASTDALRRAVTTGYGADALDELRVQNAELLRTHDELRAQQEELRRLNSELEETNRGVLAMYHQLSAELEETNTGVVALYAELDERTRELAAANEAKSRFLRNVSHELRSPVNSIIGLTSLLESSSLSPDQGEQVEFVRDSATTLLTLVDELLDLARAEAGHLDVEPAPIDVAELLDELRGTTRPLVRDGVELVVACAPGLVLVSDRRLVARVLRNLLTNAVKFTERGSVRLDARADGDTVRFVVADTGLGIGPEHLDSVFEEFVQVPNRLQPSVRGTGLGLPYARRTSEALGGSLTATSVPDVGSTFTVVLPVRPAGAPTALPGPAPAAPALAPRDPADAGLGHVLVVDDDRSYGAFVAGLLREDAARVSVAHDGLHALALLRDAPADAAVVDVRLPGLDGVGLLARLRTDHPDVAVALMSSGPRPEQPGVERPAPFLPKATLDRDALVRALREPGEDAP</sequence>
<dbReference type="Gene3D" id="3.40.50.2300">
    <property type="match status" value="1"/>
</dbReference>
<evidence type="ECO:0000256" key="4">
    <source>
        <dbReference type="ARBA" id="ARBA00022553"/>
    </source>
</evidence>
<evidence type="ECO:0000259" key="11">
    <source>
        <dbReference type="PROSITE" id="PS50110"/>
    </source>
</evidence>
<dbReference type="InterPro" id="IPR036890">
    <property type="entry name" value="HATPase_C_sf"/>
</dbReference>
<comment type="subcellular location">
    <subcellularLocation>
        <location evidence="2">Cell membrane</location>
    </subcellularLocation>
</comment>
<feature type="modified residue" description="4-aspartylphosphate" evidence="8">
    <location>
        <position position="523"/>
    </location>
</feature>
<dbReference type="SUPFAM" id="SSF52172">
    <property type="entry name" value="CheY-like"/>
    <property type="match status" value="1"/>
</dbReference>